<name>A0A0D8XD07_DICVI</name>
<evidence type="ECO:0000313" key="1">
    <source>
        <dbReference type="EMBL" id="KJH41667.1"/>
    </source>
</evidence>
<dbReference type="AlphaFoldDB" id="A0A0D8XD07"/>
<reference evidence="2" key="2">
    <citation type="journal article" date="2016" name="Sci. Rep.">
        <title>Dictyocaulus viviparus genome, variome and transcriptome elucidate lungworm biology and support future intervention.</title>
        <authorList>
            <person name="McNulty S.N."/>
            <person name="Strube C."/>
            <person name="Rosa B.A."/>
            <person name="Martin J.C."/>
            <person name="Tyagi R."/>
            <person name="Choi Y.J."/>
            <person name="Wang Q."/>
            <person name="Hallsworth Pepin K."/>
            <person name="Zhang X."/>
            <person name="Ozersky P."/>
            <person name="Wilson R.K."/>
            <person name="Sternberg P.W."/>
            <person name="Gasser R.B."/>
            <person name="Mitreva M."/>
        </authorList>
    </citation>
    <scope>NUCLEOTIDE SEQUENCE [LARGE SCALE GENOMIC DNA]</scope>
    <source>
        <strain evidence="2">HannoverDv2000</strain>
    </source>
</reference>
<protein>
    <submittedName>
        <fullName evidence="1">Uncharacterized protein</fullName>
    </submittedName>
</protein>
<dbReference type="Proteomes" id="UP000053766">
    <property type="component" value="Unassembled WGS sequence"/>
</dbReference>
<reference evidence="1 2" key="1">
    <citation type="submission" date="2013-11" db="EMBL/GenBank/DDBJ databases">
        <title>Draft genome of the bovine lungworm Dictyocaulus viviparus.</title>
        <authorList>
            <person name="Mitreva M."/>
        </authorList>
    </citation>
    <scope>NUCLEOTIDE SEQUENCE [LARGE SCALE GENOMIC DNA]</scope>
    <source>
        <strain evidence="1 2">HannoverDv2000</strain>
    </source>
</reference>
<keyword evidence="2" id="KW-1185">Reference proteome</keyword>
<sequence length="162" mass="18515">MAYAFNKEEALHQKQLMISLALLICHAIFFITNHTDDFSDLEKNVALSKPGCGLEQRTIIRYRVSSSHTPYQCATCPIISRKIHLKKESSTQVKTAIRNSETNTPLPPLKESPSECQMQYLHNMVLFTAIYSENVNTAEHRMSQNQAYAREIDYPHKICGKL</sequence>
<gene>
    <name evidence="1" type="ORF">DICVIV_12350</name>
</gene>
<proteinExistence type="predicted"/>
<accession>A0A0D8XD07</accession>
<dbReference type="EMBL" id="KN716781">
    <property type="protein sequence ID" value="KJH41667.1"/>
    <property type="molecule type" value="Genomic_DNA"/>
</dbReference>
<organism evidence="1 2">
    <name type="scientific">Dictyocaulus viviparus</name>
    <name type="common">Bovine lungworm</name>
    <dbReference type="NCBI Taxonomy" id="29172"/>
    <lineage>
        <taxon>Eukaryota</taxon>
        <taxon>Metazoa</taxon>
        <taxon>Ecdysozoa</taxon>
        <taxon>Nematoda</taxon>
        <taxon>Chromadorea</taxon>
        <taxon>Rhabditida</taxon>
        <taxon>Rhabditina</taxon>
        <taxon>Rhabditomorpha</taxon>
        <taxon>Strongyloidea</taxon>
        <taxon>Metastrongylidae</taxon>
        <taxon>Dictyocaulus</taxon>
    </lineage>
</organism>
<evidence type="ECO:0000313" key="2">
    <source>
        <dbReference type="Proteomes" id="UP000053766"/>
    </source>
</evidence>